<evidence type="ECO:0000256" key="7">
    <source>
        <dbReference type="SAM" id="Coils"/>
    </source>
</evidence>
<reference evidence="9" key="1">
    <citation type="submission" date="2020-10" db="EMBL/GenBank/DDBJ databases">
        <authorList>
            <person name="Kadnikov V."/>
            <person name="Beletsky A.V."/>
            <person name="Mardanov A.V."/>
            <person name="Karnachuk O.V."/>
            <person name="Ravin N.V."/>
        </authorList>
    </citation>
    <scope>NUCLEOTIDE SEQUENCE</scope>
    <source>
        <strain evidence="9">Bu02</strain>
    </source>
</reference>
<dbReference type="NCBIfam" id="TIGR00020">
    <property type="entry name" value="prfB"/>
    <property type="match status" value="1"/>
</dbReference>
<dbReference type="InterPro" id="IPR005139">
    <property type="entry name" value="PCRF"/>
</dbReference>
<dbReference type="HAMAP" id="MF_00094">
    <property type="entry name" value="Rel_fac_2"/>
    <property type="match status" value="1"/>
</dbReference>
<evidence type="ECO:0000256" key="5">
    <source>
        <dbReference type="ARBA" id="ARBA00022917"/>
    </source>
</evidence>
<dbReference type="Pfam" id="PF00472">
    <property type="entry name" value="RF-1"/>
    <property type="match status" value="1"/>
</dbReference>
<evidence type="ECO:0000259" key="8">
    <source>
        <dbReference type="PROSITE" id="PS00745"/>
    </source>
</evidence>
<dbReference type="GO" id="GO:0005737">
    <property type="term" value="C:cytoplasm"/>
    <property type="evidence" value="ECO:0007669"/>
    <property type="project" value="UniProtKB-SubCell"/>
</dbReference>
<keyword evidence="5 6" id="KW-0648">Protein biosynthesis</keyword>
<dbReference type="PROSITE" id="PS00745">
    <property type="entry name" value="RF_PROK_I"/>
    <property type="match status" value="1"/>
</dbReference>
<dbReference type="InterPro" id="IPR000352">
    <property type="entry name" value="Pep_chain_release_fac_I"/>
</dbReference>
<feature type="modified residue" description="N5-methylglutamine" evidence="6">
    <location>
        <position position="233"/>
    </location>
</feature>
<keyword evidence="7" id="KW-0175">Coiled coil</keyword>
<dbReference type="InterPro" id="IPR045853">
    <property type="entry name" value="Pep_chain_release_fac_I_sf"/>
</dbReference>
<dbReference type="AlphaFoldDB" id="A0AAT9LF48"/>
<keyword evidence="4 6" id="KW-0488">Methylation</keyword>
<comment type="similarity">
    <text evidence="2 6">Belongs to the prokaryotic/mitochondrial release factor family.</text>
</comment>
<dbReference type="SMART" id="SM00937">
    <property type="entry name" value="PCRF"/>
    <property type="match status" value="1"/>
</dbReference>
<feature type="coiled-coil region" evidence="7">
    <location>
        <begin position="34"/>
        <end position="97"/>
    </location>
</feature>
<dbReference type="KEGG" id="fcz:IMF26_07695"/>
<evidence type="ECO:0000313" key="9">
    <source>
        <dbReference type="EMBL" id="QUL99642.1"/>
    </source>
</evidence>
<organism evidence="9">
    <name type="scientific">Candidatus Fermentithermobacillus carboniphilus</name>
    <dbReference type="NCBI Taxonomy" id="3085328"/>
    <lineage>
        <taxon>Bacteria</taxon>
        <taxon>Bacillati</taxon>
        <taxon>Bacillota</taxon>
        <taxon>Candidatus Fermentithermobacillia</taxon>
        <taxon>Candidatus Fermentithermobacillales</taxon>
        <taxon>Candidatus Fermentithermobacillaceae</taxon>
        <taxon>Candidatus Fermentithermobacillus</taxon>
    </lineage>
</organism>
<dbReference type="Gene3D" id="1.20.58.410">
    <property type="entry name" value="Release factor"/>
    <property type="match status" value="1"/>
</dbReference>
<evidence type="ECO:0000256" key="1">
    <source>
        <dbReference type="ARBA" id="ARBA00002613"/>
    </source>
</evidence>
<comment type="PTM">
    <text evidence="6">Methylated by PrmC. Methylation increases the termination efficiency of RF2.</text>
</comment>
<keyword evidence="6" id="KW-0963">Cytoplasm</keyword>
<comment type="subcellular location">
    <subcellularLocation>
        <location evidence="6">Cytoplasm</location>
    </subcellularLocation>
</comment>
<feature type="domain" description="Prokaryotic-type class I peptide chain release factors" evidence="8">
    <location>
        <begin position="226"/>
        <end position="242"/>
    </location>
</feature>
<gene>
    <name evidence="6 9" type="primary">prfB</name>
    <name evidence="9" type="ORF">IMF26_07695</name>
</gene>
<dbReference type="SUPFAM" id="SSF75620">
    <property type="entry name" value="Release factor"/>
    <property type="match status" value="1"/>
</dbReference>
<dbReference type="EMBL" id="CP062796">
    <property type="protein sequence ID" value="QUL99642.1"/>
    <property type="molecule type" value="Genomic_DNA"/>
</dbReference>
<accession>A0AAT9LF48</accession>
<evidence type="ECO:0000256" key="3">
    <source>
        <dbReference type="ARBA" id="ARBA00019192"/>
    </source>
</evidence>
<comment type="function">
    <text evidence="1 6">Peptide chain release factor 2 directs the termination of translation in response to the peptide chain termination codons UGA and UAA.</text>
</comment>
<reference evidence="9" key="2">
    <citation type="journal article" date="2023" name="Biology">
        <title>Prokaryotic Life Associated with Coal-Fire Gas Vents Revealed by Metagenomics.</title>
        <authorList>
            <person name="Kadnikov V.V."/>
            <person name="Mardanov A.V."/>
            <person name="Beletsky A.V."/>
            <person name="Karnachuk O.V."/>
            <person name="Ravin N.V."/>
        </authorList>
    </citation>
    <scope>NUCLEOTIDE SEQUENCE</scope>
    <source>
        <strain evidence="9">Bu02</strain>
    </source>
</reference>
<name>A0AAT9LF48_9FIRM</name>
<evidence type="ECO:0000256" key="4">
    <source>
        <dbReference type="ARBA" id="ARBA00022481"/>
    </source>
</evidence>
<dbReference type="InterPro" id="IPR004374">
    <property type="entry name" value="PrfB"/>
</dbReference>
<dbReference type="FunFam" id="3.30.160.20:FF:000010">
    <property type="entry name" value="Peptide chain release factor 2"/>
    <property type="match status" value="1"/>
</dbReference>
<dbReference type="PANTHER" id="PTHR43116:SF3">
    <property type="entry name" value="CLASS I PEPTIDE CHAIN RELEASE FACTOR"/>
    <property type="match status" value="1"/>
</dbReference>
<dbReference type="Gene3D" id="3.30.70.1660">
    <property type="match status" value="1"/>
</dbReference>
<proteinExistence type="inferred from homology"/>
<dbReference type="Gene3D" id="3.30.160.20">
    <property type="match status" value="1"/>
</dbReference>
<dbReference type="Pfam" id="PF03462">
    <property type="entry name" value="PCRF"/>
    <property type="match status" value="1"/>
</dbReference>
<protein>
    <recommendedName>
        <fullName evidence="3 6">Peptide chain release factor 2</fullName>
        <shortName evidence="6">RF-2</shortName>
    </recommendedName>
</protein>
<sequence>MSGGLFDLEGLKKEAASLKAEMEDPSIWQNPSRAQELGKRIRRIEDKLNNYSEIEKALDDSLEIASLAEEEGDLSLISDLTETVRALGEKVRELELRTLLSGPYDARDAIVTLHAGAGGTEAMDWVEMLYRMYCRWAERRGFKVETLDMLPGEEAGLKSVSFSVRGDYAYGFLRPEKGVHRLVRISPFDANQRRHTSFASVDVLPELEEDTEIEINPNDLRIDTFRSSGAGGQHVNKTDSAVRITHIPTGIVVTCQNERSQHSNRLVAMRLLKAKLLALKEEERMREIENLRGPHKEIAWGNQIRSYVFQPYTLVKDHRTGVEIGSVERVMDGDIDEFIYAKLRQDALANHQS</sequence>
<dbReference type="PANTHER" id="PTHR43116">
    <property type="entry name" value="PEPTIDE CHAIN RELEASE FACTOR 2"/>
    <property type="match status" value="1"/>
</dbReference>
<evidence type="ECO:0000256" key="6">
    <source>
        <dbReference type="HAMAP-Rule" id="MF_00094"/>
    </source>
</evidence>
<dbReference type="GO" id="GO:0016149">
    <property type="term" value="F:translation release factor activity, codon specific"/>
    <property type="evidence" value="ECO:0007669"/>
    <property type="project" value="UniProtKB-UniRule"/>
</dbReference>
<evidence type="ECO:0000256" key="2">
    <source>
        <dbReference type="ARBA" id="ARBA00010835"/>
    </source>
</evidence>